<dbReference type="CDD" id="cd14852">
    <property type="entry name" value="LD-carboxypeptidase"/>
    <property type="match status" value="1"/>
</dbReference>
<dbReference type="InterPro" id="IPR003709">
    <property type="entry name" value="VanY-like_core_dom"/>
</dbReference>
<name>A0ABR5C7J7_9STAP</name>
<proteinExistence type="predicted"/>
<evidence type="ECO:0000259" key="2">
    <source>
        <dbReference type="Pfam" id="PF02557"/>
    </source>
</evidence>
<dbReference type="InterPro" id="IPR058193">
    <property type="entry name" value="VanY/YodJ_core_dom"/>
</dbReference>
<dbReference type="Pfam" id="PF02557">
    <property type="entry name" value="VanY"/>
    <property type="match status" value="1"/>
</dbReference>
<evidence type="ECO:0000313" key="4">
    <source>
        <dbReference type="Proteomes" id="UP000032366"/>
    </source>
</evidence>
<dbReference type="Gene3D" id="3.30.1380.10">
    <property type="match status" value="1"/>
</dbReference>
<dbReference type="PROSITE" id="PS51257">
    <property type="entry name" value="PROKAR_LIPOPROTEIN"/>
    <property type="match status" value="1"/>
</dbReference>
<feature type="region of interest" description="Disordered" evidence="1">
    <location>
        <begin position="20"/>
        <end position="52"/>
    </location>
</feature>
<protein>
    <recommendedName>
        <fullName evidence="2">D-alanyl-D-alanine carboxypeptidase-like core domain-containing protein</fullName>
    </recommendedName>
</protein>
<dbReference type="EMBL" id="JXWY01000042">
    <property type="protein sequence ID" value="KIX90539.1"/>
    <property type="molecule type" value="Genomic_DNA"/>
</dbReference>
<keyword evidence="4" id="KW-1185">Reference proteome</keyword>
<evidence type="ECO:0000256" key="1">
    <source>
        <dbReference type="SAM" id="MobiDB-lite"/>
    </source>
</evidence>
<dbReference type="RefSeq" id="WP_044360636.1">
    <property type="nucleotide sequence ID" value="NZ_JXWY01000042.1"/>
</dbReference>
<dbReference type="PANTHER" id="PTHR34385">
    <property type="entry name" value="D-ALANYL-D-ALANINE CARBOXYPEPTIDASE"/>
    <property type="match status" value="1"/>
</dbReference>
<accession>A0ABR5C7J7</accession>
<comment type="caution">
    <text evidence="3">The sequence shown here is derived from an EMBL/GenBank/DDBJ whole genome shotgun (WGS) entry which is preliminary data.</text>
</comment>
<dbReference type="PANTHER" id="PTHR34385:SF1">
    <property type="entry name" value="PEPTIDOGLYCAN L-ALANYL-D-GLUTAMATE ENDOPEPTIDASE CWLK"/>
    <property type="match status" value="1"/>
</dbReference>
<dbReference type="SUPFAM" id="SSF55166">
    <property type="entry name" value="Hedgehog/DD-peptidase"/>
    <property type="match status" value="1"/>
</dbReference>
<dbReference type="InterPro" id="IPR052179">
    <property type="entry name" value="DD-CPase-like"/>
</dbReference>
<evidence type="ECO:0000313" key="3">
    <source>
        <dbReference type="EMBL" id="KIX90539.1"/>
    </source>
</evidence>
<sequence>MKKLLLAVGMSALVLSACGTQQDEKTVSGNEDEVNEADKKKHTDKGKDQHKVTQKDGVTYVDGHVIANKKVNLPKDYAPGENAEARAQLDRMIQDANEQGVQLVYRSGYRSYDTQVQLYNSYVARDGEAAANKYSAKPGYSEHQTGLAFDVGSVNASDDFKTSFENTKEGQWVQQHAHEYGFIIRYLEGKEAITGYQYEPWHLRYVGKDLAEKIHEQGITLEEYFDYGK</sequence>
<feature type="domain" description="D-alanyl-D-alanine carboxypeptidase-like core" evidence="2">
    <location>
        <begin position="83"/>
        <end position="208"/>
    </location>
</feature>
<reference evidence="3 4" key="1">
    <citation type="submission" date="2015-01" db="EMBL/GenBank/DDBJ databases">
        <authorList>
            <person name="Guo J."/>
        </authorList>
    </citation>
    <scope>NUCLEOTIDE SEQUENCE [LARGE SCALE GENOMIC DNA]</scope>
    <source>
        <strain evidence="3 4">DSM 22147</strain>
    </source>
</reference>
<organism evidence="3 4">
    <name type="scientific">Staphylococcus microti</name>
    <dbReference type="NCBI Taxonomy" id="569857"/>
    <lineage>
        <taxon>Bacteria</taxon>
        <taxon>Bacillati</taxon>
        <taxon>Bacillota</taxon>
        <taxon>Bacilli</taxon>
        <taxon>Bacillales</taxon>
        <taxon>Staphylococcaceae</taxon>
        <taxon>Staphylococcus</taxon>
    </lineage>
</organism>
<feature type="compositionally biased region" description="Basic and acidic residues" evidence="1">
    <location>
        <begin position="36"/>
        <end position="52"/>
    </location>
</feature>
<dbReference type="Proteomes" id="UP000032366">
    <property type="component" value="Unassembled WGS sequence"/>
</dbReference>
<gene>
    <name evidence="3" type="ORF">TP70_07205</name>
</gene>
<dbReference type="InterPro" id="IPR009045">
    <property type="entry name" value="Zn_M74/Hedgehog-like"/>
</dbReference>